<dbReference type="GO" id="GO:0016853">
    <property type="term" value="F:isomerase activity"/>
    <property type="evidence" value="ECO:0007669"/>
    <property type="project" value="UniProtKB-KW"/>
</dbReference>
<dbReference type="Proteomes" id="UP000182498">
    <property type="component" value="Unassembled WGS sequence"/>
</dbReference>
<evidence type="ECO:0000313" key="2">
    <source>
        <dbReference type="Proteomes" id="UP000182498"/>
    </source>
</evidence>
<accession>A0A110BEY9</accession>
<evidence type="ECO:0000313" key="1">
    <source>
        <dbReference type="EMBL" id="CUU65055.1"/>
    </source>
</evidence>
<keyword evidence="1" id="KW-0413">Isomerase</keyword>
<proteinExistence type="predicted"/>
<dbReference type="EMBL" id="FAUH01000002">
    <property type="protein sequence ID" value="CUU65055.1"/>
    <property type="molecule type" value="Genomic_DNA"/>
</dbReference>
<sequence>MENYLAAATAATPTGELPTPEDYFRATRARLADPTAVMLRGRDAGQALGQHPQQTAAEIADRVTRLVTVTPADAPVSTPVGRMTLRAYLPTRAFELTVHGLVRALGLPDDPAGDSAGAAIVDCLGPAVDLCTRIAAPADRFAGLRALIGRGQLPPGFSVL</sequence>
<keyword evidence="2" id="KW-1185">Reference proteome</keyword>
<name>A0A110BEY9_9CORY</name>
<organism evidence="1 2">
    <name type="scientific">Corynebacterium variabile</name>
    <dbReference type="NCBI Taxonomy" id="1727"/>
    <lineage>
        <taxon>Bacteria</taxon>
        <taxon>Bacillati</taxon>
        <taxon>Actinomycetota</taxon>
        <taxon>Actinomycetes</taxon>
        <taxon>Mycobacteriales</taxon>
        <taxon>Corynebacteriaceae</taxon>
        <taxon>Corynebacterium</taxon>
    </lineage>
</organism>
<protein>
    <submittedName>
        <fullName evidence="1">Mycothiol maleylpyruvate isomerase N-terminal domain</fullName>
    </submittedName>
</protein>
<dbReference type="InterPro" id="IPR034660">
    <property type="entry name" value="DinB/YfiT-like"/>
</dbReference>
<dbReference type="Gene3D" id="1.20.120.450">
    <property type="entry name" value="dinb family like domain"/>
    <property type="match status" value="1"/>
</dbReference>
<keyword evidence="1" id="KW-0670">Pyruvate</keyword>
<gene>
    <name evidence="1" type="ORF">CVAR292_00364</name>
</gene>
<reference evidence="2" key="1">
    <citation type="submission" date="2015-11" db="EMBL/GenBank/DDBJ databases">
        <authorList>
            <person name="Dugat-Bony E."/>
        </authorList>
    </citation>
    <scope>NUCLEOTIDE SEQUENCE [LARGE SCALE GENOMIC DNA]</scope>
    <source>
        <strain evidence="2">Mu292</strain>
    </source>
</reference>
<dbReference type="AlphaFoldDB" id="A0A110BEY9"/>